<dbReference type="Gene3D" id="3.40.50.150">
    <property type="entry name" value="Vaccinia Virus protein VP39"/>
    <property type="match status" value="1"/>
</dbReference>
<dbReference type="PANTHER" id="PTHR40036:SF1">
    <property type="entry name" value="MACROCIN O-METHYLTRANSFERASE"/>
    <property type="match status" value="1"/>
</dbReference>
<dbReference type="PANTHER" id="PTHR40036">
    <property type="entry name" value="MACROCIN O-METHYLTRANSFERASE"/>
    <property type="match status" value="1"/>
</dbReference>
<dbReference type="SUPFAM" id="SSF53335">
    <property type="entry name" value="S-adenosyl-L-methionine-dependent methyltransferases"/>
    <property type="match status" value="1"/>
</dbReference>
<accession>A0A5M8S0F6</accession>
<dbReference type="InterPro" id="IPR008884">
    <property type="entry name" value="TylF_MeTrfase"/>
</dbReference>
<reference evidence="1 2" key="1">
    <citation type="submission" date="2018-08" db="EMBL/GenBank/DDBJ databases">
        <title>Bacillus phenotypic plasticity.</title>
        <authorList>
            <person name="Hurtado E."/>
        </authorList>
    </citation>
    <scope>NUCLEOTIDE SEQUENCE [LARGE SCALE GENOMIC DNA]</scope>
    <source>
        <strain evidence="1 2">427</strain>
    </source>
</reference>
<dbReference type="AlphaFoldDB" id="A0A5M8S0F6"/>
<dbReference type="Proteomes" id="UP000324326">
    <property type="component" value="Unassembled WGS sequence"/>
</dbReference>
<evidence type="ECO:0000313" key="2">
    <source>
        <dbReference type="Proteomes" id="UP000324326"/>
    </source>
</evidence>
<keyword evidence="1" id="KW-0808">Transferase</keyword>
<evidence type="ECO:0000313" key="1">
    <source>
        <dbReference type="EMBL" id="KAA6451592.1"/>
    </source>
</evidence>
<dbReference type="STRING" id="1925020.BTA30_02055"/>
<dbReference type="EMBL" id="QSND01000002">
    <property type="protein sequence ID" value="KAA6451592.1"/>
    <property type="molecule type" value="Genomic_DNA"/>
</dbReference>
<dbReference type="GO" id="GO:0032259">
    <property type="term" value="P:methylation"/>
    <property type="evidence" value="ECO:0007669"/>
    <property type="project" value="UniProtKB-KW"/>
</dbReference>
<dbReference type="Pfam" id="PF05711">
    <property type="entry name" value="TylF"/>
    <property type="match status" value="1"/>
</dbReference>
<dbReference type="GO" id="GO:0008168">
    <property type="term" value="F:methyltransferase activity"/>
    <property type="evidence" value="ECO:0007669"/>
    <property type="project" value="UniProtKB-KW"/>
</dbReference>
<dbReference type="RefSeq" id="WP_148957451.1">
    <property type="nucleotide sequence ID" value="NZ_CM125431.1"/>
</dbReference>
<proteinExistence type="predicted"/>
<protein>
    <submittedName>
        <fullName evidence="1">Macrocin O-methyltransferase</fullName>
    </submittedName>
</protein>
<name>A0A5M8S0F6_9BACI</name>
<organism evidence="1 2">
    <name type="scientific">Bacillus swezeyi</name>
    <dbReference type="NCBI Taxonomy" id="1925020"/>
    <lineage>
        <taxon>Bacteria</taxon>
        <taxon>Bacillati</taxon>
        <taxon>Bacillota</taxon>
        <taxon>Bacilli</taxon>
        <taxon>Bacillales</taxon>
        <taxon>Bacillaceae</taxon>
        <taxon>Bacillus</taxon>
    </lineage>
</organism>
<comment type="caution">
    <text evidence="1">The sequence shown here is derived from an EMBL/GenBank/DDBJ whole genome shotgun (WGS) entry which is preliminary data.</text>
</comment>
<gene>
    <name evidence="1" type="ORF">DX927_12710</name>
</gene>
<keyword evidence="1" id="KW-0489">Methyltransferase</keyword>
<dbReference type="InterPro" id="IPR029063">
    <property type="entry name" value="SAM-dependent_MTases_sf"/>
</dbReference>
<sequence>MEQAKQMYLELLKKAILFEIWQEHERYFPISAPVPESLQKQIGLNNLRIVRYVIPDPESRRAGIDKPPIAHSMIGRVRMDNLQMCMETVLKENIAGDFMETGVWRGGACIFMKGFLKVHEVDDRTVWAADSFDGLPAPNIEKYPQDIGDRHYKVDFLKVSLEEVQNNFKKYDLLDENVQFLKGWFKDTLPDAPIDQLAILRLDGDMYESTMDSLSNLYEKVSKGGFVIIDDFTLKGCRAAVRDFLKEHHLDESVLVPIDPYSVYWRKP</sequence>